<dbReference type="SMART" id="SM00028">
    <property type="entry name" value="TPR"/>
    <property type="match status" value="5"/>
</dbReference>
<dbReference type="HOGENOM" id="CLU_099802_0_0_7"/>
<evidence type="ECO:0000313" key="4">
    <source>
        <dbReference type="EMBL" id="AGH96580.1"/>
    </source>
</evidence>
<evidence type="ECO:0000256" key="1">
    <source>
        <dbReference type="ARBA" id="ARBA00022737"/>
    </source>
</evidence>
<evidence type="ECO:0000313" key="5">
    <source>
        <dbReference type="Proteomes" id="UP000012040"/>
    </source>
</evidence>
<dbReference type="KEGG" id="bex:A11Q_2364"/>
<dbReference type="PANTHER" id="PTHR44943:SF8">
    <property type="entry name" value="TPR REPEAT-CONTAINING PROTEIN MJ0263"/>
    <property type="match status" value="1"/>
</dbReference>
<keyword evidence="2 3" id="KW-0802">TPR repeat</keyword>
<evidence type="ECO:0000256" key="3">
    <source>
        <dbReference type="PROSITE-ProRule" id="PRU00339"/>
    </source>
</evidence>
<dbReference type="Gene3D" id="1.25.40.10">
    <property type="entry name" value="Tetratricopeptide repeat domain"/>
    <property type="match status" value="2"/>
</dbReference>
<feature type="repeat" description="TPR" evidence="3">
    <location>
        <begin position="119"/>
        <end position="152"/>
    </location>
</feature>
<name>M4VDM1_9BACT</name>
<dbReference type="PATRIC" id="fig|1184267.3.peg.2397"/>
<evidence type="ECO:0000256" key="2">
    <source>
        <dbReference type="ARBA" id="ARBA00022803"/>
    </source>
</evidence>
<sequence length="239" mass="27191">MKSFSQQLIDEARSAFIEGDYATAEPLLNQPTLLHSRNPEVLQMLATIYYDQGKFNRAITTFKKALEIDPGYTDAAVGLSIILNDIGRYEDARKIFEEAKALVDSKKQQKDPNTNEKFAQKHAELGDMYLQFKRFEESAEQYLKASSLSSRKADYVLRLAECYVQAGQKDKAIKELKTLLQTDPQLVAPRLKLGLVLYNSHHIAEAVDQWENILRYDAKNQEALRYLKMAQAAGVTTHL</sequence>
<reference evidence="4 5" key="1">
    <citation type="journal article" date="2013" name="ISME J.">
        <title>By their genes ye shall know them: genomic signatures of predatory bacteria.</title>
        <authorList>
            <person name="Pasternak Z."/>
            <person name="Pietrokovski S."/>
            <person name="Rotem O."/>
            <person name="Gophna U."/>
            <person name="Lurie-Weinberger M.N."/>
            <person name="Jurkevitch E."/>
        </authorList>
    </citation>
    <scope>NUCLEOTIDE SEQUENCE [LARGE SCALE GENOMIC DNA]</scope>
    <source>
        <strain evidence="4 5">JSS</strain>
    </source>
</reference>
<dbReference type="InterPro" id="IPR011990">
    <property type="entry name" value="TPR-like_helical_dom_sf"/>
</dbReference>
<dbReference type="RefSeq" id="WP_015471070.1">
    <property type="nucleotide sequence ID" value="NC_020813.1"/>
</dbReference>
<dbReference type="STRING" id="1184267.A11Q_2364"/>
<dbReference type="eggNOG" id="COG0457">
    <property type="taxonomic scope" value="Bacteria"/>
</dbReference>
<dbReference type="InterPro" id="IPR019734">
    <property type="entry name" value="TPR_rpt"/>
</dbReference>
<dbReference type="OrthoDB" id="5290873at2"/>
<dbReference type="SUPFAM" id="SSF48452">
    <property type="entry name" value="TPR-like"/>
    <property type="match status" value="1"/>
</dbReference>
<keyword evidence="1" id="KW-0677">Repeat</keyword>
<organism evidence="4 5">
    <name type="scientific">Pseudobdellovibrio exovorus JSS</name>
    <dbReference type="NCBI Taxonomy" id="1184267"/>
    <lineage>
        <taxon>Bacteria</taxon>
        <taxon>Pseudomonadati</taxon>
        <taxon>Bdellovibrionota</taxon>
        <taxon>Bdellovibrionia</taxon>
        <taxon>Bdellovibrionales</taxon>
        <taxon>Pseudobdellovibrionaceae</taxon>
        <taxon>Pseudobdellovibrio</taxon>
    </lineage>
</organism>
<dbReference type="PANTHER" id="PTHR44943">
    <property type="entry name" value="CELLULOSE SYNTHASE OPERON PROTEIN C"/>
    <property type="match status" value="1"/>
</dbReference>
<gene>
    <name evidence="4" type="ORF">A11Q_2364</name>
</gene>
<dbReference type="PROSITE" id="PS50293">
    <property type="entry name" value="TPR_REGION"/>
    <property type="match status" value="1"/>
</dbReference>
<protein>
    <submittedName>
        <fullName evidence="4">TPR domain-containing protein</fullName>
    </submittedName>
</protein>
<accession>M4VDM1</accession>
<dbReference type="Proteomes" id="UP000012040">
    <property type="component" value="Chromosome"/>
</dbReference>
<dbReference type="InterPro" id="IPR051685">
    <property type="entry name" value="Ycf3/AcsC/BcsC/TPR_MFPF"/>
</dbReference>
<feature type="repeat" description="TPR" evidence="3">
    <location>
        <begin position="39"/>
        <end position="72"/>
    </location>
</feature>
<dbReference type="Pfam" id="PF14559">
    <property type="entry name" value="TPR_19"/>
    <property type="match status" value="2"/>
</dbReference>
<dbReference type="AlphaFoldDB" id="M4VDM1"/>
<keyword evidence="5" id="KW-1185">Reference proteome</keyword>
<proteinExistence type="predicted"/>
<dbReference type="PROSITE" id="PS50005">
    <property type="entry name" value="TPR"/>
    <property type="match status" value="3"/>
</dbReference>
<dbReference type="EMBL" id="CP003537">
    <property type="protein sequence ID" value="AGH96580.1"/>
    <property type="molecule type" value="Genomic_DNA"/>
</dbReference>
<feature type="repeat" description="TPR" evidence="3">
    <location>
        <begin position="153"/>
        <end position="186"/>
    </location>
</feature>